<dbReference type="Proteomes" id="UP000034137">
    <property type="component" value="Unassembled WGS sequence"/>
</dbReference>
<reference evidence="1 2" key="1">
    <citation type="journal article" date="2015" name="Nature">
        <title>rRNA introns, odd ribosomes, and small enigmatic genomes across a large radiation of phyla.</title>
        <authorList>
            <person name="Brown C.T."/>
            <person name="Hug L.A."/>
            <person name="Thomas B.C."/>
            <person name="Sharon I."/>
            <person name="Castelle C.J."/>
            <person name="Singh A."/>
            <person name="Wilkins M.J."/>
            <person name="Williams K.H."/>
            <person name="Banfield J.F."/>
        </authorList>
    </citation>
    <scope>NUCLEOTIDE SEQUENCE [LARGE SCALE GENOMIC DNA]</scope>
</reference>
<dbReference type="AlphaFoldDB" id="A0A0G0SGP8"/>
<proteinExistence type="predicted"/>
<protein>
    <recommendedName>
        <fullName evidence="3">Cthe-2314-like HEPN domain-containing protein</fullName>
    </recommendedName>
</protein>
<evidence type="ECO:0008006" key="3">
    <source>
        <dbReference type="Google" id="ProtNLM"/>
    </source>
</evidence>
<evidence type="ECO:0000313" key="1">
    <source>
        <dbReference type="EMBL" id="KKR33885.1"/>
    </source>
</evidence>
<organism evidence="1 2">
    <name type="scientific">Candidatus Falkowbacteria bacterium GW2011_GWF2_39_8</name>
    <dbReference type="NCBI Taxonomy" id="1618642"/>
    <lineage>
        <taxon>Bacteria</taxon>
        <taxon>Candidatus Falkowiibacteriota</taxon>
    </lineage>
</organism>
<gene>
    <name evidence="1" type="ORF">UT64_C0002G0024</name>
</gene>
<name>A0A0G0SGP8_9BACT</name>
<accession>A0A0G0SGP8</accession>
<dbReference type="EMBL" id="LBXO01000002">
    <property type="protein sequence ID" value="KKR33885.1"/>
    <property type="molecule type" value="Genomic_DNA"/>
</dbReference>
<comment type="caution">
    <text evidence="1">The sequence shown here is derived from an EMBL/GenBank/DDBJ whole genome shotgun (WGS) entry which is preliminary data.</text>
</comment>
<sequence length="227" mass="26340">MNPLKTNGLIIQNFPQEKYESIHHILSSKYAEKKEYEHFSGAWNAIAYRYKATIDHGSDFVKLLKLYGTAPQPEKRYLQEQALFNHFSSYFSVFESMCYGFFAIGSIVSPEFFSINDPADQRKISPETTKRTFQKAFLNEQITKTLIELINDSEFENIRNTRNILTHRTAPGRKIYLNIGEDESLPTEWKLNNKPLNELIVKSNEDNMKRLLNNSLTAGEVFCKSHL</sequence>
<evidence type="ECO:0000313" key="2">
    <source>
        <dbReference type="Proteomes" id="UP000034137"/>
    </source>
</evidence>